<dbReference type="InterPro" id="IPR056546">
    <property type="entry name" value="MreB_MamK-like"/>
</dbReference>
<name>A0A2M7XII3_9BACT</name>
<proteinExistence type="inferred from homology"/>
<evidence type="ECO:0000256" key="5">
    <source>
        <dbReference type="ARBA" id="ARBA00023458"/>
    </source>
</evidence>
<accession>A0A2M7XII3</accession>
<dbReference type="SUPFAM" id="SSF53067">
    <property type="entry name" value="Actin-like ATPase domain"/>
    <property type="match status" value="2"/>
</dbReference>
<feature type="binding site" evidence="6">
    <location>
        <begin position="294"/>
        <end position="297"/>
    </location>
    <ligand>
        <name>ATP</name>
        <dbReference type="ChEBI" id="CHEBI:30616"/>
    </ligand>
</feature>
<dbReference type="NCBIfam" id="NF010539">
    <property type="entry name" value="PRK13927.1"/>
    <property type="match status" value="1"/>
</dbReference>
<dbReference type="InterPro" id="IPR043129">
    <property type="entry name" value="ATPase_NBD"/>
</dbReference>
<dbReference type="GO" id="GO:0008360">
    <property type="term" value="P:regulation of cell shape"/>
    <property type="evidence" value="ECO:0007669"/>
    <property type="project" value="UniProtKB-UniRule"/>
</dbReference>
<gene>
    <name evidence="6" type="primary">mreB</name>
    <name evidence="7" type="ORF">CO172_00235</name>
</gene>
<feature type="binding site" evidence="6">
    <location>
        <begin position="214"/>
        <end position="217"/>
    </location>
    <ligand>
        <name>ATP</name>
        <dbReference type="ChEBI" id="CHEBI:30616"/>
    </ligand>
</feature>
<evidence type="ECO:0000256" key="3">
    <source>
        <dbReference type="ARBA" id="ARBA00022840"/>
    </source>
</evidence>
<evidence type="ECO:0000256" key="6">
    <source>
        <dbReference type="HAMAP-Rule" id="MF_02207"/>
    </source>
</evidence>
<comment type="caution">
    <text evidence="7">The sequence shown here is derived from an EMBL/GenBank/DDBJ whole genome shotgun (WGS) entry which is preliminary data.</text>
</comment>
<comment type="similarity">
    <text evidence="5 6">Belongs to the FtsA/MreB family.</text>
</comment>
<feature type="binding site" evidence="6">
    <location>
        <begin position="166"/>
        <end position="168"/>
    </location>
    <ligand>
        <name>ATP</name>
        <dbReference type="ChEBI" id="CHEBI:30616"/>
    </ligand>
</feature>
<comment type="function">
    <text evidence="6">Forms membrane-associated dynamic filaments that are essential for cell shape determination. Acts by regulating cell wall synthesis and cell elongation, and thus cell shape. A feedback loop between cell geometry and MreB localization may maintain elongated cell shape by targeting cell wall growth to regions of negative cell wall curvature.</text>
</comment>
<dbReference type="NCBIfam" id="TIGR00904">
    <property type="entry name" value="mreB"/>
    <property type="match status" value="1"/>
</dbReference>
<evidence type="ECO:0000256" key="4">
    <source>
        <dbReference type="ARBA" id="ARBA00022960"/>
    </source>
</evidence>
<dbReference type="PANTHER" id="PTHR42749:SF1">
    <property type="entry name" value="CELL SHAPE-DETERMINING PROTEIN MREB"/>
    <property type="match status" value="1"/>
</dbReference>
<evidence type="ECO:0000313" key="8">
    <source>
        <dbReference type="Proteomes" id="UP000229749"/>
    </source>
</evidence>
<protein>
    <recommendedName>
        <fullName evidence="6">Cell shape-determining protein MreB</fullName>
    </recommendedName>
</protein>
<dbReference type="CDD" id="cd10225">
    <property type="entry name" value="ASKHA_NBD_MreB-like"/>
    <property type="match status" value="1"/>
</dbReference>
<keyword evidence="4 6" id="KW-0133">Cell shape</keyword>
<evidence type="ECO:0000256" key="2">
    <source>
        <dbReference type="ARBA" id="ARBA00022741"/>
    </source>
</evidence>
<keyword evidence="1 6" id="KW-0963">Cytoplasm</keyword>
<keyword evidence="3 6" id="KW-0067">ATP-binding</keyword>
<dbReference type="PRINTS" id="PR01652">
    <property type="entry name" value="SHAPEPROTEIN"/>
</dbReference>
<organism evidence="7 8">
    <name type="scientific">Candidatus Uhrbacteria bacterium CG_4_9_14_3_um_filter_36_7</name>
    <dbReference type="NCBI Taxonomy" id="1975033"/>
    <lineage>
        <taxon>Bacteria</taxon>
        <taxon>Candidatus Uhriibacteriota</taxon>
    </lineage>
</organism>
<dbReference type="Proteomes" id="UP000229749">
    <property type="component" value="Unassembled WGS sequence"/>
</dbReference>
<reference evidence="8" key="1">
    <citation type="submission" date="2017-09" db="EMBL/GenBank/DDBJ databases">
        <title>Depth-based differentiation of microbial function through sediment-hosted aquifers and enrichment of novel symbionts in the deep terrestrial subsurface.</title>
        <authorList>
            <person name="Probst A.J."/>
            <person name="Ladd B."/>
            <person name="Jarett J.K."/>
            <person name="Geller-Mcgrath D.E."/>
            <person name="Sieber C.M.K."/>
            <person name="Emerson J.B."/>
            <person name="Anantharaman K."/>
            <person name="Thomas B.C."/>
            <person name="Malmstrom R."/>
            <person name="Stieglmeier M."/>
            <person name="Klingl A."/>
            <person name="Woyke T."/>
            <person name="Ryan C.M."/>
            <person name="Banfield J.F."/>
        </authorList>
    </citation>
    <scope>NUCLEOTIDE SEQUENCE [LARGE SCALE GENOMIC DNA]</scope>
</reference>
<dbReference type="AlphaFoldDB" id="A0A2M7XII3"/>
<dbReference type="Pfam" id="PF06723">
    <property type="entry name" value="MreB_Mbl"/>
    <property type="match status" value="1"/>
</dbReference>
<dbReference type="EMBL" id="PFWS01000004">
    <property type="protein sequence ID" value="PJA47751.1"/>
    <property type="molecule type" value="Genomic_DNA"/>
</dbReference>
<sequence>MIFNRVFGKFSKDLGIDLGTANTLVYIAEKGIVINEPSVVAINTRNDQILAVGRLAKDMLGKTPPSIRIAHPLTKGVVSDFEVTEKMLKFFIQQAHKDTWTLIPRPRIVIGVPLEITEVERKAVEDAAFSAGAREVFLVEEPLLAAIGARLPVEEPVGTLLVDIGGGTTEIAVLSLSGIVTWKSLSVAGEEMTKNIVTYAREAFNLSLGEHHAEQIKIRIGTAISQKDPLEIQMRGRDILSGLPKEILVHDGQIREALERSIRTIIENIKVTIEMTPPELVGDIYERGIILSGGGSLLRGLDRLIALETGIPVRVTEDPLAAVARGAGALLEQDDLLHLIALPSTSQGGFV</sequence>
<keyword evidence="2 6" id="KW-0547">Nucleotide-binding</keyword>
<evidence type="ECO:0000313" key="7">
    <source>
        <dbReference type="EMBL" id="PJA47751.1"/>
    </source>
</evidence>
<dbReference type="GO" id="GO:0000902">
    <property type="term" value="P:cell morphogenesis"/>
    <property type="evidence" value="ECO:0007669"/>
    <property type="project" value="InterPro"/>
</dbReference>
<dbReference type="HAMAP" id="MF_02207">
    <property type="entry name" value="MreB"/>
    <property type="match status" value="1"/>
</dbReference>
<feature type="binding site" evidence="6">
    <location>
        <begin position="20"/>
        <end position="22"/>
    </location>
    <ligand>
        <name>ATP</name>
        <dbReference type="ChEBI" id="CHEBI:30616"/>
    </ligand>
</feature>
<dbReference type="GO" id="GO:0005737">
    <property type="term" value="C:cytoplasm"/>
    <property type="evidence" value="ECO:0007669"/>
    <property type="project" value="UniProtKB-SubCell"/>
</dbReference>
<dbReference type="InterPro" id="IPR004753">
    <property type="entry name" value="MreB"/>
</dbReference>
<dbReference type="PANTHER" id="PTHR42749">
    <property type="entry name" value="CELL SHAPE-DETERMINING PROTEIN MREB"/>
    <property type="match status" value="1"/>
</dbReference>
<dbReference type="GO" id="GO:0005524">
    <property type="term" value="F:ATP binding"/>
    <property type="evidence" value="ECO:0007669"/>
    <property type="project" value="UniProtKB-KW"/>
</dbReference>
<dbReference type="Gene3D" id="3.30.420.40">
    <property type="match status" value="2"/>
</dbReference>
<evidence type="ECO:0000256" key="1">
    <source>
        <dbReference type="ARBA" id="ARBA00022490"/>
    </source>
</evidence>
<comment type="subunit">
    <text evidence="6">Forms polymers.</text>
</comment>
<comment type="subcellular location">
    <subcellularLocation>
        <location evidence="6">Cytoplasm</location>
    </subcellularLocation>
    <text evidence="6">Membrane-associated.</text>
</comment>